<feature type="transmembrane region" description="Helical" evidence="1">
    <location>
        <begin position="6"/>
        <end position="23"/>
    </location>
</feature>
<reference evidence="2" key="1">
    <citation type="submission" date="2021-09" db="EMBL/GenBank/DDBJ databases">
        <authorList>
            <consortium name="AG Swart"/>
            <person name="Singh M."/>
            <person name="Singh A."/>
            <person name="Seah K."/>
            <person name="Emmerich C."/>
        </authorList>
    </citation>
    <scope>NUCLEOTIDE SEQUENCE</scope>
    <source>
        <strain evidence="2">ATCC30299</strain>
    </source>
</reference>
<evidence type="ECO:0000313" key="3">
    <source>
        <dbReference type="Proteomes" id="UP001162131"/>
    </source>
</evidence>
<evidence type="ECO:0000256" key="1">
    <source>
        <dbReference type="SAM" id="Phobius"/>
    </source>
</evidence>
<dbReference type="Proteomes" id="UP001162131">
    <property type="component" value="Unassembled WGS sequence"/>
</dbReference>
<comment type="caution">
    <text evidence="2">The sequence shown here is derived from an EMBL/GenBank/DDBJ whole genome shotgun (WGS) entry which is preliminary data.</text>
</comment>
<dbReference type="Pfam" id="PF02995">
    <property type="entry name" value="DUF229"/>
    <property type="match status" value="1"/>
</dbReference>
<keyword evidence="1" id="KW-1133">Transmembrane helix</keyword>
<accession>A0AAU9K931</accession>
<dbReference type="InterPro" id="IPR004245">
    <property type="entry name" value="DUF229"/>
</dbReference>
<keyword evidence="1" id="KW-0472">Membrane</keyword>
<dbReference type="EMBL" id="CAJZBQ010000064">
    <property type="protein sequence ID" value="CAG9336235.1"/>
    <property type="molecule type" value="Genomic_DNA"/>
</dbReference>
<protein>
    <submittedName>
        <fullName evidence="2">Uncharacterized protein</fullName>
    </submittedName>
</protein>
<dbReference type="GO" id="GO:0005615">
    <property type="term" value="C:extracellular space"/>
    <property type="evidence" value="ECO:0007669"/>
    <property type="project" value="TreeGrafter"/>
</dbReference>
<proteinExistence type="predicted"/>
<dbReference type="PANTHER" id="PTHR10974">
    <property type="entry name" value="FI08016P-RELATED"/>
    <property type="match status" value="1"/>
</dbReference>
<sequence length="738" mass="85701">MEPAKVLTFLIAIFVIWLVIYVPEPLEYFHRLRLPEKYNASNKNIRTTTPSYKKGSIDDSPNQDPLCSENCSWSTYISNEEFLAKNLIQKEFSINDTDTLYKSHEGAYCIPEIFGYSVKEGERVFPPHEYPTCDILTENAPTMSFDLSQSKFTMECDGKSKGYYILEPKRSKNSLYLKTEMTKMWEIKEYDSPVTLKHNEEFAIGSCDGKKWNGAIYMPRFNETAYNRTKERMKELSDKTGVFHRPQIVFMLTIDSFSRRHFFRKLPKTVELLNSLGNSKYSIFDFKIHNVFGSNSVDNMIPVFGNHTNVEIHESPPLKDFLGPAALWNKFRDMGYITYLGFEDCDYYFPKSIGRYPQADHITRSFYCAGFEFMDLKMRKQNTVQRCMGEHMSHYYILNYTKEFTNLYKDINQWIYIHINTAHEETGLHATTLDPDLSNFLKNYLREYEDTHDVVIYLHADHGMRYGNWFKDIEAYQEVKLPSLFLIASNSLLDRIPYSYDSLSHNAKSLTTKIDLRPTSLFLSGLPYDIEYPVYDEPYSKPYIVLFNQKVNGNRTCYDLGIHPLHCSCLVLKEIDPSYYDLNSDNELNMLLKRIVTETIVAINSEVFTPTGIIGNSICKKLTLKSIQKAFGLQLTSVLEEIQIQFNVNESEKALFEVYALVGSSQRTSIFRNIRGKGAPIPSVYLDYRIRIKTIGINRKDAYAGPCENLSRANNINAEYCICKDFEEIKQSYPKLFD</sequence>
<keyword evidence="1" id="KW-0812">Transmembrane</keyword>
<gene>
    <name evidence="2" type="ORF">BSTOLATCC_MIC66116</name>
</gene>
<dbReference type="PANTHER" id="PTHR10974:SF1">
    <property type="entry name" value="FI08016P-RELATED"/>
    <property type="match status" value="1"/>
</dbReference>
<dbReference type="AlphaFoldDB" id="A0AAU9K931"/>
<organism evidence="2 3">
    <name type="scientific">Blepharisma stoltei</name>
    <dbReference type="NCBI Taxonomy" id="1481888"/>
    <lineage>
        <taxon>Eukaryota</taxon>
        <taxon>Sar</taxon>
        <taxon>Alveolata</taxon>
        <taxon>Ciliophora</taxon>
        <taxon>Postciliodesmatophora</taxon>
        <taxon>Heterotrichea</taxon>
        <taxon>Heterotrichida</taxon>
        <taxon>Blepharismidae</taxon>
        <taxon>Blepharisma</taxon>
    </lineage>
</organism>
<evidence type="ECO:0000313" key="2">
    <source>
        <dbReference type="EMBL" id="CAG9336235.1"/>
    </source>
</evidence>
<keyword evidence="3" id="KW-1185">Reference proteome</keyword>
<name>A0AAU9K931_9CILI</name>